<keyword evidence="4" id="KW-0805">Transcription regulation</keyword>
<proteinExistence type="predicted"/>
<evidence type="ECO:0000313" key="10">
    <source>
        <dbReference type="Proteomes" id="UP001176940"/>
    </source>
</evidence>
<evidence type="ECO:0000256" key="2">
    <source>
        <dbReference type="ARBA" id="ARBA00022473"/>
    </source>
</evidence>
<dbReference type="InterPro" id="IPR039583">
    <property type="entry name" value="TCFL5/SOLH1/2"/>
</dbReference>
<keyword evidence="6" id="KW-0804">Transcription</keyword>
<accession>A0ABN9L602</accession>
<evidence type="ECO:0000256" key="3">
    <source>
        <dbReference type="ARBA" id="ARBA00022782"/>
    </source>
</evidence>
<keyword evidence="3" id="KW-0221">Differentiation</keyword>
<evidence type="ECO:0000256" key="7">
    <source>
        <dbReference type="ARBA" id="ARBA00023242"/>
    </source>
</evidence>
<keyword evidence="2" id="KW-0217">Developmental protein</keyword>
<organism evidence="9 10">
    <name type="scientific">Ranitomeya imitator</name>
    <name type="common">mimic poison frog</name>
    <dbReference type="NCBI Taxonomy" id="111125"/>
    <lineage>
        <taxon>Eukaryota</taxon>
        <taxon>Metazoa</taxon>
        <taxon>Chordata</taxon>
        <taxon>Craniata</taxon>
        <taxon>Vertebrata</taxon>
        <taxon>Euteleostomi</taxon>
        <taxon>Amphibia</taxon>
        <taxon>Batrachia</taxon>
        <taxon>Anura</taxon>
        <taxon>Neobatrachia</taxon>
        <taxon>Hyloidea</taxon>
        <taxon>Dendrobatidae</taxon>
        <taxon>Dendrobatinae</taxon>
        <taxon>Ranitomeya</taxon>
    </lineage>
</organism>
<sequence>MMMLSDDMTEKHPNDTSGDSLGAVPKRVKPISDIIELNKENENLGFLSETRMKSTVRVRLEDIFNRLPTDVPRRTEAPESSVNANNLVTFFRNPSPVIGTQQPGKWTPLLKNKATLSTLKLVNPNLNLQDTTPLRNADPHLTQPSSSLNWGASCPLLEAAKNQEISLSQDFSFCYQQDIESAKQNLKSENNLFPKKVLIKVE</sequence>
<evidence type="ECO:0000256" key="5">
    <source>
        <dbReference type="ARBA" id="ARBA00023125"/>
    </source>
</evidence>
<evidence type="ECO:0000256" key="6">
    <source>
        <dbReference type="ARBA" id="ARBA00023163"/>
    </source>
</evidence>
<evidence type="ECO:0000256" key="4">
    <source>
        <dbReference type="ARBA" id="ARBA00023015"/>
    </source>
</evidence>
<dbReference type="PANTHER" id="PTHR15402">
    <property type="entry name" value="TRANSCRIPTION FACTOR-LIKE 5 PROTEIN"/>
    <property type="match status" value="1"/>
</dbReference>
<dbReference type="PANTHER" id="PTHR15402:SF2">
    <property type="entry name" value="TRANSCRIPTION FACTOR LIKE 5"/>
    <property type="match status" value="1"/>
</dbReference>
<keyword evidence="10" id="KW-1185">Reference proteome</keyword>
<evidence type="ECO:0000313" key="9">
    <source>
        <dbReference type="EMBL" id="CAJ0932477.1"/>
    </source>
</evidence>
<comment type="caution">
    <text evidence="9">The sequence shown here is derived from an EMBL/GenBank/DDBJ whole genome shotgun (WGS) entry which is preliminary data.</text>
</comment>
<evidence type="ECO:0000256" key="1">
    <source>
        <dbReference type="ARBA" id="ARBA00004123"/>
    </source>
</evidence>
<reference evidence="9" key="1">
    <citation type="submission" date="2023-07" db="EMBL/GenBank/DDBJ databases">
        <authorList>
            <person name="Stuckert A."/>
        </authorList>
    </citation>
    <scope>NUCLEOTIDE SEQUENCE</scope>
</reference>
<dbReference type="Proteomes" id="UP001176940">
    <property type="component" value="Unassembled WGS sequence"/>
</dbReference>
<feature type="non-terminal residue" evidence="9">
    <location>
        <position position="202"/>
    </location>
</feature>
<keyword evidence="7" id="KW-0539">Nucleus</keyword>
<gene>
    <name evidence="9" type="ORF">RIMI_LOCUS5100963</name>
</gene>
<protein>
    <submittedName>
        <fullName evidence="9">Uncharacterized protein</fullName>
    </submittedName>
</protein>
<name>A0ABN9L602_9NEOB</name>
<dbReference type="EMBL" id="CAUEEQ010008552">
    <property type="protein sequence ID" value="CAJ0932477.1"/>
    <property type="molecule type" value="Genomic_DNA"/>
</dbReference>
<comment type="subcellular location">
    <subcellularLocation>
        <location evidence="1">Nucleus</location>
    </subcellularLocation>
</comment>
<evidence type="ECO:0000256" key="8">
    <source>
        <dbReference type="SAM" id="MobiDB-lite"/>
    </source>
</evidence>
<feature type="region of interest" description="Disordered" evidence="8">
    <location>
        <begin position="1"/>
        <end position="24"/>
    </location>
</feature>
<keyword evidence="5" id="KW-0238">DNA-binding</keyword>